<organism evidence="1 2">
    <name type="scientific">Snodgrassella alvi SCGC AB-598-J21</name>
    <dbReference type="NCBI Taxonomy" id="1385367"/>
    <lineage>
        <taxon>Bacteria</taxon>
        <taxon>Pseudomonadati</taxon>
        <taxon>Pseudomonadota</taxon>
        <taxon>Betaproteobacteria</taxon>
        <taxon>Neisseriales</taxon>
        <taxon>Neisseriaceae</taxon>
        <taxon>Snodgrassella</taxon>
    </lineage>
</organism>
<protein>
    <submittedName>
        <fullName evidence="1">Uncharacterized protein</fullName>
    </submittedName>
</protein>
<evidence type="ECO:0000313" key="1">
    <source>
        <dbReference type="EMBL" id="KEQ01177.1"/>
    </source>
</evidence>
<comment type="caution">
    <text evidence="1">The sequence shown here is derived from an EMBL/GenBank/DDBJ whole genome shotgun (WGS) entry which is preliminary data.</text>
</comment>
<gene>
    <name evidence="1" type="ORF">SASC598J21_010320</name>
</gene>
<reference evidence="1 2" key="1">
    <citation type="journal article" date="2014" name="PLoS Genet.">
        <title>Hidden diversity in honey bee gut symbionts detected by single-cell genomics.</title>
        <authorList>
            <person name="Engel P."/>
            <person name="Stepanauskas R."/>
            <person name="Moran N."/>
        </authorList>
    </citation>
    <scope>NUCLEOTIDE SEQUENCE [LARGE SCALE GENOMIC DNA]</scope>
    <source>
        <strain evidence="1 2">SCGC AB-598-J21</strain>
    </source>
</reference>
<accession>A0A074VBB6</accession>
<dbReference type="AlphaFoldDB" id="A0A074VBB6"/>
<name>A0A074VBB6_9NEIS</name>
<evidence type="ECO:0000313" key="2">
    <source>
        <dbReference type="Proteomes" id="UP000027644"/>
    </source>
</evidence>
<proteinExistence type="predicted"/>
<sequence>MFYIKGMKNYKLNYNIKMYQNILIFKIHNINYLNFFNDYSSIIDLFQTFKFCIKLTFIFILNFPQIISCTIKNTRNQQLRVFYYLGLINK</sequence>
<dbReference type="EMBL" id="AVQL01000433">
    <property type="protein sequence ID" value="KEQ01177.1"/>
    <property type="molecule type" value="Genomic_DNA"/>
</dbReference>
<dbReference type="Proteomes" id="UP000027644">
    <property type="component" value="Unassembled WGS sequence"/>
</dbReference>